<accession>A0A1X7ANF6</accession>
<name>A0A1X7ANF6_9GAMM</name>
<evidence type="ECO:0000259" key="2">
    <source>
        <dbReference type="Pfam" id="PF13509"/>
    </source>
</evidence>
<dbReference type="AlphaFoldDB" id="A0A1X7ANF6"/>
<dbReference type="RefSeq" id="WP_087112302.1">
    <property type="nucleotide sequence ID" value="NZ_CBCSCN010000011.1"/>
</dbReference>
<evidence type="ECO:0000313" key="4">
    <source>
        <dbReference type="EMBL" id="SMA49851.1"/>
    </source>
</evidence>
<proteinExistence type="inferred from homology"/>
<comment type="similarity">
    <text evidence="1">Belongs to the CvfB family.</text>
</comment>
<dbReference type="PANTHER" id="PTHR37296:SF1">
    <property type="entry name" value="CONSERVED VIRULENCE FACTOR B"/>
    <property type="match status" value="1"/>
</dbReference>
<dbReference type="InterPro" id="IPR039566">
    <property type="entry name" value="CvfB_S1_st"/>
</dbReference>
<protein>
    <recommendedName>
        <fullName evidence="6">S1 motif domain-containing protein</fullName>
    </recommendedName>
</protein>
<feature type="domain" description="Conserved virulence factor B first S1" evidence="2">
    <location>
        <begin position="24"/>
        <end position="83"/>
    </location>
</feature>
<dbReference type="InterPro" id="IPR036388">
    <property type="entry name" value="WH-like_DNA-bd_sf"/>
</dbReference>
<dbReference type="Pfam" id="PF17783">
    <property type="entry name" value="WHD_CvfB"/>
    <property type="match status" value="1"/>
</dbReference>
<evidence type="ECO:0000313" key="5">
    <source>
        <dbReference type="Proteomes" id="UP000196573"/>
    </source>
</evidence>
<dbReference type="PIRSF" id="PIRSF012524">
    <property type="entry name" value="YitL_S1"/>
    <property type="match status" value="1"/>
</dbReference>
<keyword evidence="5" id="KW-1185">Reference proteome</keyword>
<sequence length="299" mass="34482">MKDQDHNQPADGQSERTNNLHVRIGHWNTLKIIREKPFGVFLEGGQYVDILLPKRYVPEGSKIGDEVNVFIYLDSNDDVIATTETPKAELGQFAGLKAVEVNQIGAFLDWGLPKQLLVPFSEQKMRMREGQYYVVYLYQEQRNFRIVASSKLDKFLDPRPGRYKNGQTVDLLIFDKTDIGYMAIINNRHQGVIFQNDIHQPVRIGQKLTGYIKRVRDDKKIDLTLNKPYDFKSTDFSDQIIARLKENDGFLPLHDKSAPEEIGRFFKTSKRVFKMAIGGLYKQKKITIDKDGIRLIENA</sequence>
<dbReference type="InterPro" id="IPR012340">
    <property type="entry name" value="NA-bd_OB-fold"/>
</dbReference>
<dbReference type="EMBL" id="FWPT01000009">
    <property type="protein sequence ID" value="SMA49851.1"/>
    <property type="molecule type" value="Genomic_DNA"/>
</dbReference>
<dbReference type="Proteomes" id="UP000196573">
    <property type="component" value="Unassembled WGS sequence"/>
</dbReference>
<dbReference type="Pfam" id="PF13509">
    <property type="entry name" value="S1_2"/>
    <property type="match status" value="1"/>
</dbReference>
<evidence type="ECO:0000256" key="1">
    <source>
        <dbReference type="PIRNR" id="PIRNR012524"/>
    </source>
</evidence>
<evidence type="ECO:0000259" key="3">
    <source>
        <dbReference type="Pfam" id="PF17783"/>
    </source>
</evidence>
<dbReference type="Gene3D" id="2.40.50.140">
    <property type="entry name" value="Nucleic acid-binding proteins"/>
    <property type="match status" value="2"/>
</dbReference>
<reference evidence="4 5" key="1">
    <citation type="submission" date="2017-03" db="EMBL/GenBank/DDBJ databases">
        <authorList>
            <person name="Afonso C.L."/>
            <person name="Miller P.J."/>
            <person name="Scott M.A."/>
            <person name="Spackman E."/>
            <person name="Goraichik I."/>
            <person name="Dimitrov K.M."/>
            <person name="Suarez D.L."/>
            <person name="Swayne D.E."/>
        </authorList>
    </citation>
    <scope>NUCLEOTIDE SEQUENCE [LARGE SCALE GENOMIC DNA]</scope>
    <source>
        <strain evidence="4">SB41UT1</strain>
    </source>
</reference>
<organism evidence="4 5">
    <name type="scientific">Parendozoicomonas haliclonae</name>
    <dbReference type="NCBI Taxonomy" id="1960125"/>
    <lineage>
        <taxon>Bacteria</taxon>
        <taxon>Pseudomonadati</taxon>
        <taxon>Pseudomonadota</taxon>
        <taxon>Gammaproteobacteria</taxon>
        <taxon>Oceanospirillales</taxon>
        <taxon>Endozoicomonadaceae</taxon>
        <taxon>Parendozoicomonas</taxon>
    </lineage>
</organism>
<dbReference type="InterPro" id="IPR040764">
    <property type="entry name" value="CvfB_WH"/>
</dbReference>
<evidence type="ECO:0008006" key="6">
    <source>
        <dbReference type="Google" id="ProtNLM"/>
    </source>
</evidence>
<gene>
    <name evidence="4" type="ORF">EHSB41UT_03641</name>
</gene>
<dbReference type="InterPro" id="IPR014464">
    <property type="entry name" value="CvfB_fam"/>
</dbReference>
<dbReference type="PANTHER" id="PTHR37296">
    <property type="entry name" value="CONSERVED VIRULENCE FACTOR B"/>
    <property type="match status" value="1"/>
</dbReference>
<feature type="domain" description="Conserved virulence factor B-like winged helix" evidence="3">
    <location>
        <begin position="238"/>
        <end position="295"/>
    </location>
</feature>
<dbReference type="Gene3D" id="1.10.10.10">
    <property type="entry name" value="Winged helix-like DNA-binding domain superfamily/Winged helix DNA-binding domain"/>
    <property type="match status" value="1"/>
</dbReference>
<dbReference type="OrthoDB" id="9801597at2"/>